<protein>
    <submittedName>
        <fullName evidence="15">Peptidase C39</fullName>
    </submittedName>
</protein>
<dbReference type="Gene3D" id="3.40.50.300">
    <property type="entry name" value="P-loop containing nucleotide triphosphate hydrolases"/>
    <property type="match status" value="1"/>
</dbReference>
<evidence type="ECO:0000256" key="9">
    <source>
        <dbReference type="ARBA" id="ARBA00022989"/>
    </source>
</evidence>
<dbReference type="InterPro" id="IPR011527">
    <property type="entry name" value="ABC1_TM_dom"/>
</dbReference>
<dbReference type="Gene3D" id="1.20.1560.10">
    <property type="entry name" value="ABC transporter type 1, transmembrane domain"/>
    <property type="match status" value="1"/>
</dbReference>
<keyword evidence="6" id="KW-0378">Hydrolase</keyword>
<feature type="transmembrane region" description="Helical" evidence="11">
    <location>
        <begin position="565"/>
        <end position="581"/>
    </location>
</feature>
<dbReference type="EMBL" id="PVWK01000159">
    <property type="protein sequence ID" value="PSB23742.1"/>
    <property type="molecule type" value="Genomic_DNA"/>
</dbReference>
<comment type="caution">
    <text evidence="15">The sequence shown here is derived from an EMBL/GenBank/DDBJ whole genome shotgun (WGS) entry which is preliminary data.</text>
</comment>
<dbReference type="GO" id="GO:0016887">
    <property type="term" value="F:ATP hydrolysis activity"/>
    <property type="evidence" value="ECO:0007669"/>
    <property type="project" value="InterPro"/>
</dbReference>
<dbReference type="Pfam" id="PF03412">
    <property type="entry name" value="Peptidase_C39"/>
    <property type="match status" value="1"/>
</dbReference>
<keyword evidence="16" id="KW-1185">Reference proteome</keyword>
<comment type="subcellular location">
    <subcellularLocation>
        <location evidence="1">Cell membrane</location>
        <topology evidence="1">Multi-pass membrane protein</topology>
    </subcellularLocation>
</comment>
<dbReference type="InterPro" id="IPR003593">
    <property type="entry name" value="AAA+_ATPase"/>
</dbReference>
<dbReference type="CDD" id="cd18568">
    <property type="entry name" value="ABC_6TM_HetC_like"/>
    <property type="match status" value="1"/>
</dbReference>
<proteinExistence type="predicted"/>
<feature type="domain" description="ABC transmembrane type-1" evidence="13">
    <location>
        <begin position="531"/>
        <end position="810"/>
    </location>
</feature>
<evidence type="ECO:0000256" key="7">
    <source>
        <dbReference type="ARBA" id="ARBA00022807"/>
    </source>
</evidence>
<keyword evidence="8" id="KW-0067">ATP-binding</keyword>
<gene>
    <name evidence="15" type="ORF">C7B82_29875</name>
</gene>
<dbReference type="GO" id="GO:0015421">
    <property type="term" value="F:ABC-type oligopeptide transporter activity"/>
    <property type="evidence" value="ECO:0007669"/>
    <property type="project" value="TreeGrafter"/>
</dbReference>
<evidence type="ECO:0000256" key="6">
    <source>
        <dbReference type="ARBA" id="ARBA00022801"/>
    </source>
</evidence>
<keyword evidence="4 11" id="KW-0812">Transmembrane</keyword>
<keyword evidence="5" id="KW-0547">Nucleotide-binding</keyword>
<keyword evidence="9 11" id="KW-1133">Transmembrane helix</keyword>
<dbReference type="GO" id="GO:0005524">
    <property type="term" value="F:ATP binding"/>
    <property type="evidence" value="ECO:0007669"/>
    <property type="project" value="UniProtKB-KW"/>
</dbReference>
<feature type="transmembrane region" description="Helical" evidence="11">
    <location>
        <begin position="669"/>
        <end position="689"/>
    </location>
</feature>
<evidence type="ECO:0000256" key="2">
    <source>
        <dbReference type="ARBA" id="ARBA00022448"/>
    </source>
</evidence>
<dbReference type="SUPFAM" id="SSF52540">
    <property type="entry name" value="P-loop containing nucleoside triphosphate hydrolases"/>
    <property type="match status" value="1"/>
</dbReference>
<dbReference type="Gene3D" id="2.60.120.10">
    <property type="entry name" value="Jelly Rolls"/>
    <property type="match status" value="1"/>
</dbReference>
<dbReference type="Pfam" id="PF00027">
    <property type="entry name" value="cNMP_binding"/>
    <property type="match status" value="1"/>
</dbReference>
<dbReference type="InterPro" id="IPR017871">
    <property type="entry name" value="ABC_transporter-like_CS"/>
</dbReference>
<dbReference type="FunFam" id="3.40.50.300:FF:000221">
    <property type="entry name" value="Multidrug ABC transporter ATP-binding protein"/>
    <property type="match status" value="1"/>
</dbReference>
<dbReference type="SMART" id="SM00382">
    <property type="entry name" value="AAA"/>
    <property type="match status" value="1"/>
</dbReference>
<dbReference type="GO" id="GO:0006508">
    <property type="term" value="P:proteolysis"/>
    <property type="evidence" value="ECO:0007669"/>
    <property type="project" value="InterPro"/>
</dbReference>
<dbReference type="OrthoDB" id="516912at2"/>
<dbReference type="InterPro" id="IPR039421">
    <property type="entry name" value="Type_1_exporter"/>
</dbReference>
<evidence type="ECO:0000256" key="11">
    <source>
        <dbReference type="SAM" id="Phobius"/>
    </source>
</evidence>
<feature type="transmembrane region" description="Helical" evidence="11">
    <location>
        <begin position="644"/>
        <end position="663"/>
    </location>
</feature>
<feature type="domain" description="ABC transporter" evidence="12">
    <location>
        <begin position="844"/>
        <end position="1079"/>
    </location>
</feature>
<evidence type="ECO:0000256" key="4">
    <source>
        <dbReference type="ARBA" id="ARBA00022692"/>
    </source>
</evidence>
<evidence type="ECO:0000256" key="1">
    <source>
        <dbReference type="ARBA" id="ARBA00004651"/>
    </source>
</evidence>
<keyword evidence="10 11" id="KW-0472">Membrane</keyword>
<dbReference type="AlphaFoldDB" id="A0A2T1DTD0"/>
<dbReference type="PROSITE" id="PS50893">
    <property type="entry name" value="ABC_TRANSPORTER_2"/>
    <property type="match status" value="1"/>
</dbReference>
<dbReference type="RefSeq" id="WP_106260876.1">
    <property type="nucleotide sequence ID" value="NZ_CAWNSW010000143.1"/>
</dbReference>
<evidence type="ECO:0000256" key="3">
    <source>
        <dbReference type="ARBA" id="ARBA00022475"/>
    </source>
</evidence>
<dbReference type="InterPro" id="IPR000595">
    <property type="entry name" value="cNMP-bd_dom"/>
</dbReference>
<dbReference type="SUPFAM" id="SSF90123">
    <property type="entry name" value="ABC transporter transmembrane region"/>
    <property type="match status" value="1"/>
</dbReference>
<dbReference type="InterPro" id="IPR027417">
    <property type="entry name" value="P-loop_NTPase"/>
</dbReference>
<dbReference type="CDD" id="cd02418">
    <property type="entry name" value="Peptidase_C39B"/>
    <property type="match status" value="1"/>
</dbReference>
<keyword evidence="3" id="KW-1003">Cell membrane</keyword>
<accession>A0A2T1DTD0</accession>
<evidence type="ECO:0000313" key="16">
    <source>
        <dbReference type="Proteomes" id="UP000239576"/>
    </source>
</evidence>
<evidence type="ECO:0000256" key="10">
    <source>
        <dbReference type="ARBA" id="ARBA00023136"/>
    </source>
</evidence>
<dbReference type="PANTHER" id="PTHR43394:SF1">
    <property type="entry name" value="ATP-BINDING CASSETTE SUB-FAMILY B MEMBER 10, MITOCHONDRIAL"/>
    <property type="match status" value="1"/>
</dbReference>
<evidence type="ECO:0000259" key="13">
    <source>
        <dbReference type="PROSITE" id="PS50929"/>
    </source>
</evidence>
<feature type="domain" description="Peptidase C39" evidence="14">
    <location>
        <begin position="379"/>
        <end position="498"/>
    </location>
</feature>
<evidence type="ECO:0000256" key="8">
    <source>
        <dbReference type="ARBA" id="ARBA00022840"/>
    </source>
</evidence>
<dbReference type="InterPro" id="IPR036640">
    <property type="entry name" value="ABC1_TM_sf"/>
</dbReference>
<dbReference type="PROSITE" id="PS00211">
    <property type="entry name" value="ABC_TRANSPORTER_1"/>
    <property type="match status" value="1"/>
</dbReference>
<reference evidence="16" key="1">
    <citation type="submission" date="2018-02" db="EMBL/GenBank/DDBJ databases">
        <authorList>
            <person name="Moore K."/>
            <person name="Momper L."/>
        </authorList>
    </citation>
    <scope>NUCLEOTIDE SEQUENCE [LARGE SCALE GENOMIC DNA]</scope>
    <source>
        <strain evidence="16">ULC18</strain>
    </source>
</reference>
<dbReference type="PANTHER" id="PTHR43394">
    <property type="entry name" value="ATP-DEPENDENT PERMEASE MDL1, MITOCHONDRIAL"/>
    <property type="match status" value="1"/>
</dbReference>
<dbReference type="GO" id="GO:0008234">
    <property type="term" value="F:cysteine-type peptidase activity"/>
    <property type="evidence" value="ECO:0007669"/>
    <property type="project" value="UniProtKB-KW"/>
</dbReference>
<reference evidence="15 16" key="2">
    <citation type="submission" date="2018-03" db="EMBL/GenBank/DDBJ databases">
        <title>The ancient ancestry and fast evolution of plastids.</title>
        <authorList>
            <person name="Moore K.R."/>
            <person name="Magnabosco C."/>
            <person name="Momper L."/>
            <person name="Gold D.A."/>
            <person name="Bosak T."/>
            <person name="Fournier G.P."/>
        </authorList>
    </citation>
    <scope>NUCLEOTIDE SEQUENCE [LARGE SCALE GENOMIC DNA]</scope>
    <source>
        <strain evidence="15 16">ULC18</strain>
    </source>
</reference>
<dbReference type="InterPro" id="IPR014710">
    <property type="entry name" value="RmlC-like_jellyroll"/>
</dbReference>
<name>A0A2T1DTD0_9CYAN</name>
<evidence type="ECO:0000313" key="15">
    <source>
        <dbReference type="EMBL" id="PSB23742.1"/>
    </source>
</evidence>
<dbReference type="PROSITE" id="PS50990">
    <property type="entry name" value="PEPTIDASE_C39"/>
    <property type="match status" value="1"/>
</dbReference>
<dbReference type="Pfam" id="PF00664">
    <property type="entry name" value="ABC_membrane"/>
    <property type="match status" value="1"/>
</dbReference>
<evidence type="ECO:0000256" key="5">
    <source>
        <dbReference type="ARBA" id="ARBA00022741"/>
    </source>
</evidence>
<keyword evidence="7" id="KW-0645">Protease</keyword>
<evidence type="ECO:0000259" key="14">
    <source>
        <dbReference type="PROSITE" id="PS50990"/>
    </source>
</evidence>
<dbReference type="InterPro" id="IPR003439">
    <property type="entry name" value="ABC_transporter-like_ATP-bd"/>
</dbReference>
<keyword evidence="2" id="KW-0813">Transport</keyword>
<dbReference type="Gene3D" id="3.90.70.10">
    <property type="entry name" value="Cysteine proteinases"/>
    <property type="match status" value="1"/>
</dbReference>
<dbReference type="Pfam" id="PF00005">
    <property type="entry name" value="ABC_tran"/>
    <property type="match status" value="1"/>
</dbReference>
<dbReference type="Proteomes" id="UP000239576">
    <property type="component" value="Unassembled WGS sequence"/>
</dbReference>
<dbReference type="CDD" id="cd00038">
    <property type="entry name" value="CAP_ED"/>
    <property type="match status" value="1"/>
</dbReference>
<organism evidence="15 16">
    <name type="scientific">Stenomitos frigidus ULC18</name>
    <dbReference type="NCBI Taxonomy" id="2107698"/>
    <lineage>
        <taxon>Bacteria</taxon>
        <taxon>Bacillati</taxon>
        <taxon>Cyanobacteriota</taxon>
        <taxon>Cyanophyceae</taxon>
        <taxon>Leptolyngbyales</taxon>
        <taxon>Leptolyngbyaceae</taxon>
        <taxon>Stenomitos</taxon>
    </lineage>
</organism>
<sequence length="1083" mass="120910">MSQGLEASTSSSVQSLLKTSLNLSILLELSLLAEVDRQLTLEFVEACELCTFQLGDVILHSSDNRFVSSGFTHQATDFLYLVCEGRVRLLCFDHRQQREVSVGVIEKGETVGGDPLCCESTLPPYRAIAMTSVQVARISVEALRVWLPRLPGMREQLLQRSRQWEQLIFLKTSTNLYSLTSHQIRQLLPLLTRVQLSAGERLEALQAGYFWLRQGTIQRQDDQAPTLRVGDAWEYPMHMLGDWVAQADLILDYLPLEHCQAATAIAPTIFPPSTDATSDASSLGEPSLVAQNGHLKNGAFGRKQNSVKRARHQQAPALLPSQAAVQSITETDDRLVSQVSAASPQHNSKPELAEITFPQPQKLHRRKRGLWQNYPFIAQQSSSDCGVACLAMISQYWGKRFSLNRLRNLASVGRSGASLKNLAAAAEDLGFQSRPVRASLGRLANQSHPWIAHWQSDHYVVVYRVNGDRVLLADPAVGKQSLSRHDFQANWTGYALLADPTERLQEAEDDKLSLKRFWGAFLPYRSILAQIIFASLLLQVFGLVTPLFTQIILDKVVVQKSTATLNVFAIGLLLFGIWRIGLTAVRQYLLDYFANRMDLSFIGGFINHALRLPLQFFESRQVGDIITRVQENQKIQLFLTRQAVSAWLDALSAVVYIGLMAYYNWRLTLLVLLLLPPIVGLTVFASPFLRAISRAIFKEAAAQNSALVEMFSGVATVKAAAAEREIRWLWEDRFTRQLNEQFRGQKLANGLQVSSGLINTLGSTVLLWYGATLVIQDQLTIGQFVAFNMLIGNVIGPVLSLVNLWDEFQEVLVSVERLNDVFEAKPEESSQLPMLVLPKLKGEIRFENVTFRYQEDDNNVLQNISFEAHPGETIALVGRSGSGKSTLVKLMQGLYQPVSGRVWVDGHDIHHVSPASLRSQLGVVPQECFLFSGTILENITLFRSKFTLEDAIKVAKLAEAHAFIEHLPLGYNTKVGERGTNLSGGQRQRLAIARALLGDPPILILDEATSSLDTESERRFQTNLTRLTRDRTTFIIAHRLSTVCHANTILVLDRGHLAEQGTHEELVAQQGLYYHLAQQQISL</sequence>
<dbReference type="SUPFAM" id="SSF51206">
    <property type="entry name" value="cAMP-binding domain-like"/>
    <property type="match status" value="1"/>
</dbReference>
<dbReference type="InterPro" id="IPR018490">
    <property type="entry name" value="cNMP-bd_dom_sf"/>
</dbReference>
<evidence type="ECO:0000259" key="12">
    <source>
        <dbReference type="PROSITE" id="PS50893"/>
    </source>
</evidence>
<dbReference type="PROSITE" id="PS50929">
    <property type="entry name" value="ABC_TM1F"/>
    <property type="match status" value="1"/>
</dbReference>
<keyword evidence="7" id="KW-0788">Thiol protease</keyword>
<dbReference type="InterPro" id="IPR005074">
    <property type="entry name" value="Peptidase_C39"/>
</dbReference>
<dbReference type="GO" id="GO:0005886">
    <property type="term" value="C:plasma membrane"/>
    <property type="evidence" value="ECO:0007669"/>
    <property type="project" value="UniProtKB-SubCell"/>
</dbReference>
<feature type="transmembrane region" description="Helical" evidence="11">
    <location>
        <begin position="531"/>
        <end position="553"/>
    </location>
</feature>